<dbReference type="WBParaSite" id="TCLT_0000482501-mRNA-1">
    <property type="protein sequence ID" value="TCLT_0000482501-mRNA-1"/>
    <property type="gene ID" value="TCLT_0000482501"/>
</dbReference>
<dbReference type="OrthoDB" id="5858966at2759"/>
<evidence type="ECO:0000256" key="2">
    <source>
        <dbReference type="SAM" id="Phobius"/>
    </source>
</evidence>
<dbReference type="Proteomes" id="UP000276776">
    <property type="component" value="Unassembled WGS sequence"/>
</dbReference>
<reference evidence="3 4" key="2">
    <citation type="submission" date="2018-11" db="EMBL/GenBank/DDBJ databases">
        <authorList>
            <consortium name="Pathogen Informatics"/>
        </authorList>
    </citation>
    <scope>NUCLEOTIDE SEQUENCE [LARGE SCALE GENOMIC DNA]</scope>
</reference>
<keyword evidence="2" id="KW-1133">Transmembrane helix</keyword>
<keyword evidence="2" id="KW-0812">Transmembrane</keyword>
<name>A0A0N5CWU1_THECL</name>
<evidence type="ECO:0000256" key="1">
    <source>
        <dbReference type="SAM" id="MobiDB-lite"/>
    </source>
</evidence>
<evidence type="ECO:0000313" key="5">
    <source>
        <dbReference type="WBParaSite" id="TCLT_0000482501-mRNA-1"/>
    </source>
</evidence>
<evidence type="ECO:0000313" key="4">
    <source>
        <dbReference type="Proteomes" id="UP000276776"/>
    </source>
</evidence>
<keyword evidence="4" id="KW-1185">Reference proteome</keyword>
<reference evidence="5" key="1">
    <citation type="submission" date="2017-02" db="UniProtKB">
        <authorList>
            <consortium name="WormBaseParasite"/>
        </authorList>
    </citation>
    <scope>IDENTIFICATION</scope>
</reference>
<proteinExistence type="predicted"/>
<sequence length="190" mass="21565">MGSSNSHLKERSGINGRDRTMMDQPHADGAYPDMNYIFFKGVPKMIQYIFKVTDDIHRMTNYIMDLRNMTIALICLSFLAAVFFFIRYLKTRNVDRKEQLLIVDRLENLVSAKQSLQSNTGTYRSYLDPWHDSTIKTSTVTHGKEHCPPSPLTANSEKTADIRRPANGRTHTNSPPVLKGNVSLNLNTSA</sequence>
<feature type="region of interest" description="Disordered" evidence="1">
    <location>
        <begin position="1"/>
        <end position="24"/>
    </location>
</feature>
<accession>A0A0N5CWU1</accession>
<feature type="compositionally biased region" description="Basic and acidic residues" evidence="1">
    <location>
        <begin position="7"/>
        <end position="21"/>
    </location>
</feature>
<evidence type="ECO:0000313" key="3">
    <source>
        <dbReference type="EMBL" id="VDN01983.1"/>
    </source>
</evidence>
<protein>
    <submittedName>
        <fullName evidence="3 5">Uncharacterized protein</fullName>
    </submittedName>
</protein>
<organism evidence="5">
    <name type="scientific">Thelazia callipaeda</name>
    <name type="common">Oriental eyeworm</name>
    <name type="synonym">Parasitic nematode</name>
    <dbReference type="NCBI Taxonomy" id="103827"/>
    <lineage>
        <taxon>Eukaryota</taxon>
        <taxon>Metazoa</taxon>
        <taxon>Ecdysozoa</taxon>
        <taxon>Nematoda</taxon>
        <taxon>Chromadorea</taxon>
        <taxon>Rhabditida</taxon>
        <taxon>Spirurina</taxon>
        <taxon>Spiruromorpha</taxon>
        <taxon>Thelazioidea</taxon>
        <taxon>Thelaziidae</taxon>
        <taxon>Thelazia</taxon>
    </lineage>
</organism>
<feature type="region of interest" description="Disordered" evidence="1">
    <location>
        <begin position="139"/>
        <end position="190"/>
    </location>
</feature>
<keyword evidence="2" id="KW-0472">Membrane</keyword>
<gene>
    <name evidence="3" type="ORF">TCLT_LOCUS4814</name>
</gene>
<dbReference type="AlphaFoldDB" id="A0A0N5CWU1"/>
<dbReference type="EMBL" id="UYYF01004305">
    <property type="protein sequence ID" value="VDN01983.1"/>
    <property type="molecule type" value="Genomic_DNA"/>
</dbReference>
<feature type="transmembrane region" description="Helical" evidence="2">
    <location>
        <begin position="69"/>
        <end position="89"/>
    </location>
</feature>